<dbReference type="Proteomes" id="UP001283361">
    <property type="component" value="Unassembled WGS sequence"/>
</dbReference>
<accession>A0AAE1AZS9</accession>
<keyword evidence="3" id="KW-1185">Reference proteome</keyword>
<comment type="caution">
    <text evidence="2">The sequence shown here is derived from an EMBL/GenBank/DDBJ whole genome shotgun (WGS) entry which is preliminary data.</text>
</comment>
<name>A0AAE1AZS9_9GAST</name>
<gene>
    <name evidence="2" type="ORF">RRG08_032231</name>
</gene>
<dbReference type="PANTHER" id="PTHR19324:SF33">
    <property type="entry name" value="MUCIN-5AC"/>
    <property type="match status" value="1"/>
</dbReference>
<dbReference type="AlphaFoldDB" id="A0AAE1AZS9"/>
<dbReference type="Pfam" id="PF16977">
    <property type="entry name" value="ApeC"/>
    <property type="match status" value="1"/>
</dbReference>
<protein>
    <recommendedName>
        <fullName evidence="1">Apextrin C-terminal domain-containing protein</fullName>
    </recommendedName>
</protein>
<dbReference type="InterPro" id="IPR031569">
    <property type="entry name" value="ApeC"/>
</dbReference>
<reference evidence="2" key="1">
    <citation type="journal article" date="2023" name="G3 (Bethesda)">
        <title>A reference genome for the long-term kleptoplast-retaining sea slug Elysia crispata morphotype clarki.</title>
        <authorList>
            <person name="Eastman K.E."/>
            <person name="Pendleton A.L."/>
            <person name="Shaikh M.A."/>
            <person name="Suttiyut T."/>
            <person name="Ogas R."/>
            <person name="Tomko P."/>
            <person name="Gavelis G."/>
            <person name="Widhalm J.R."/>
            <person name="Wisecaver J.H."/>
        </authorList>
    </citation>
    <scope>NUCLEOTIDE SEQUENCE</scope>
    <source>
        <strain evidence="2">ECLA1</strain>
    </source>
</reference>
<evidence type="ECO:0000313" key="2">
    <source>
        <dbReference type="EMBL" id="KAK3796927.1"/>
    </source>
</evidence>
<feature type="domain" description="Apextrin C-terminal" evidence="1">
    <location>
        <begin position="263"/>
        <end position="468"/>
    </location>
</feature>
<evidence type="ECO:0000259" key="1">
    <source>
        <dbReference type="Pfam" id="PF16977"/>
    </source>
</evidence>
<proteinExistence type="predicted"/>
<evidence type="ECO:0000313" key="3">
    <source>
        <dbReference type="Proteomes" id="UP001283361"/>
    </source>
</evidence>
<dbReference type="EMBL" id="JAWDGP010000828">
    <property type="protein sequence ID" value="KAK3796927.1"/>
    <property type="molecule type" value="Genomic_DNA"/>
</dbReference>
<organism evidence="2 3">
    <name type="scientific">Elysia crispata</name>
    <name type="common">lettuce slug</name>
    <dbReference type="NCBI Taxonomy" id="231223"/>
    <lineage>
        <taxon>Eukaryota</taxon>
        <taxon>Metazoa</taxon>
        <taxon>Spiralia</taxon>
        <taxon>Lophotrochozoa</taxon>
        <taxon>Mollusca</taxon>
        <taxon>Gastropoda</taxon>
        <taxon>Heterobranchia</taxon>
        <taxon>Euthyneura</taxon>
        <taxon>Panpulmonata</taxon>
        <taxon>Sacoglossa</taxon>
        <taxon>Placobranchoidea</taxon>
        <taxon>Plakobranchidae</taxon>
        <taxon>Elysia</taxon>
    </lineage>
</organism>
<dbReference type="PANTHER" id="PTHR19324">
    <property type="entry name" value="PERFORIN-LIKE PROTEIN 1"/>
    <property type="match status" value="1"/>
</dbReference>
<sequence length="471" mass="53796">MLVSLATAGLKVNVNVEPMNLSQRLNNTMEFKVTCTAKEDSYRYRRYGQDTSRILTRLRILMETSVYGTWQPIVQLSNLEPSRVFVDPAFPNANAAGTISPNLRSKGSGLAVEWTGPTVDSIRRFRCDAITFNQEYSDSGTYHYHDTRIKTVNLNSYSLTQLSSLEKDNVMQKLDVISAKIDGENTASIQSKAITDEREVGEILRRVKLRLSEAKKIQAEKIERMRKILNDLLTNALENQTKHLDTVRSTLDSALQGSFLMLWPNGTYAIPKPLSGCPSTSGQYWKEGYLRHHTESIQRNEDEVSPGNHLQQPVLYRKRDKFFVYQRFCVKTDGNTFGPAWPKGSYCINAVSRCPAGFNVGYVTWDEEDFRSEASYSGQLPMGRFEESKTMLQYCCREDGKAAEPVDMPRFQPFYLYRYRGKCQQVVGMNVTEEYIHFDSENSNNGDKAELKHPDVELNDVVLHLCYYEQA</sequence>